<feature type="region of interest" description="Disordered" evidence="1">
    <location>
        <begin position="1"/>
        <end position="22"/>
    </location>
</feature>
<protein>
    <submittedName>
        <fullName evidence="3">Uncharacterized protein</fullName>
    </submittedName>
</protein>
<feature type="transmembrane region" description="Helical" evidence="2">
    <location>
        <begin position="143"/>
        <end position="163"/>
    </location>
</feature>
<dbReference type="RefSeq" id="WP_132975451.1">
    <property type="nucleotide sequence ID" value="NZ_BAABKS010000021.1"/>
</dbReference>
<feature type="transmembrane region" description="Helical" evidence="2">
    <location>
        <begin position="283"/>
        <end position="303"/>
    </location>
</feature>
<evidence type="ECO:0000313" key="4">
    <source>
        <dbReference type="Proteomes" id="UP001597182"/>
    </source>
</evidence>
<evidence type="ECO:0000256" key="1">
    <source>
        <dbReference type="SAM" id="MobiDB-lite"/>
    </source>
</evidence>
<feature type="transmembrane region" description="Helical" evidence="2">
    <location>
        <begin position="216"/>
        <end position="237"/>
    </location>
</feature>
<organism evidence="3 4">
    <name type="scientific">Pseudonocardia benzenivorans</name>
    <dbReference type="NCBI Taxonomy" id="228005"/>
    <lineage>
        <taxon>Bacteria</taxon>
        <taxon>Bacillati</taxon>
        <taxon>Actinomycetota</taxon>
        <taxon>Actinomycetes</taxon>
        <taxon>Pseudonocardiales</taxon>
        <taxon>Pseudonocardiaceae</taxon>
        <taxon>Pseudonocardia</taxon>
    </lineage>
</organism>
<feature type="transmembrane region" description="Helical" evidence="2">
    <location>
        <begin position="100"/>
        <end position="123"/>
    </location>
</feature>
<reference evidence="4" key="1">
    <citation type="journal article" date="2019" name="Int. J. Syst. Evol. Microbiol.">
        <title>The Global Catalogue of Microorganisms (GCM) 10K type strain sequencing project: providing services to taxonomists for standard genome sequencing and annotation.</title>
        <authorList>
            <consortium name="The Broad Institute Genomics Platform"/>
            <consortium name="The Broad Institute Genome Sequencing Center for Infectious Disease"/>
            <person name="Wu L."/>
            <person name="Ma J."/>
        </authorList>
    </citation>
    <scope>NUCLEOTIDE SEQUENCE [LARGE SCALE GENOMIC DNA]</scope>
    <source>
        <strain evidence="4">CCUG 49018</strain>
    </source>
</reference>
<keyword evidence="2" id="KW-0812">Transmembrane</keyword>
<feature type="transmembrane region" description="Helical" evidence="2">
    <location>
        <begin position="68"/>
        <end position="88"/>
    </location>
</feature>
<name>A0ABW3VFF0_9PSEU</name>
<accession>A0ABW3VFF0</accession>
<feature type="transmembrane region" description="Helical" evidence="2">
    <location>
        <begin position="29"/>
        <end position="48"/>
    </location>
</feature>
<feature type="transmembrane region" description="Helical" evidence="2">
    <location>
        <begin position="244"/>
        <end position="263"/>
    </location>
</feature>
<keyword evidence="2" id="KW-1133">Transmembrane helix</keyword>
<gene>
    <name evidence="3" type="ORF">ACFQ34_09785</name>
</gene>
<evidence type="ECO:0000256" key="2">
    <source>
        <dbReference type="SAM" id="Phobius"/>
    </source>
</evidence>
<dbReference type="Proteomes" id="UP001597182">
    <property type="component" value="Unassembled WGS sequence"/>
</dbReference>
<feature type="transmembrane region" description="Helical" evidence="2">
    <location>
        <begin position="184"/>
        <end position="210"/>
    </location>
</feature>
<comment type="caution">
    <text evidence="3">The sequence shown here is derived from an EMBL/GenBank/DDBJ whole genome shotgun (WGS) entry which is preliminary data.</text>
</comment>
<sequence>MTTTTSPARIRSHPADGRARSWPRPGHRLLGLAAIAGTVPYLVLKAIWLTGGSAGVHDPTLLHDASLTVLNVVTVALDACVVALALALTTRRGLRAPAVALLLPTWVGTGFLVPMAVSILPATLLSLGTPPEPGLLAPWVQPLVYGGFAWQGVFLVAALAGYARQRWGAQLRHPVRRAAAVEPVLRVVAGGAAVTALVSAVLHVATGLVIGGGVTIMTESVNALLAVAGAWGLVALVRRRGPRRLAVTAAWTGCAAMFSWGLWSTVTTMGATALATGGVPAAGLAAVTGLLAGLSGAIAALLAL</sequence>
<dbReference type="EMBL" id="JBHTMB010000069">
    <property type="protein sequence ID" value="MFD1233571.1"/>
    <property type="molecule type" value="Genomic_DNA"/>
</dbReference>
<evidence type="ECO:0000313" key="3">
    <source>
        <dbReference type="EMBL" id="MFD1233571.1"/>
    </source>
</evidence>
<keyword evidence="2" id="KW-0472">Membrane</keyword>
<keyword evidence="4" id="KW-1185">Reference proteome</keyword>
<proteinExistence type="predicted"/>